<evidence type="ECO:0000256" key="3">
    <source>
        <dbReference type="ARBA" id="ARBA00022691"/>
    </source>
</evidence>
<name>A0A1M5RWH6_9BACT</name>
<dbReference type="GO" id="GO:0032259">
    <property type="term" value="P:methylation"/>
    <property type="evidence" value="ECO:0007669"/>
    <property type="project" value="UniProtKB-KW"/>
</dbReference>
<proteinExistence type="predicted"/>
<organism evidence="5 6">
    <name type="scientific">Chryseolinea serpens</name>
    <dbReference type="NCBI Taxonomy" id="947013"/>
    <lineage>
        <taxon>Bacteria</taxon>
        <taxon>Pseudomonadati</taxon>
        <taxon>Bacteroidota</taxon>
        <taxon>Cytophagia</taxon>
        <taxon>Cytophagales</taxon>
        <taxon>Fulvivirgaceae</taxon>
        <taxon>Chryseolinea</taxon>
    </lineage>
</organism>
<dbReference type="PANTHER" id="PTHR43042:SF2">
    <property type="entry name" value="SAM-DEPENDENT METHYLTRANSFERASE"/>
    <property type="match status" value="1"/>
</dbReference>
<gene>
    <name evidence="5" type="ORF">SAMN04488109_3615</name>
</gene>
<dbReference type="InterPro" id="IPR019614">
    <property type="entry name" value="SAM-dep_methyl-trfase"/>
</dbReference>
<dbReference type="CDD" id="cd02440">
    <property type="entry name" value="AdoMet_MTases"/>
    <property type="match status" value="1"/>
</dbReference>
<dbReference type="Pfam" id="PF10672">
    <property type="entry name" value="Methyltrans_SAM"/>
    <property type="match status" value="1"/>
</dbReference>
<keyword evidence="1 5" id="KW-0489">Methyltransferase</keyword>
<dbReference type="Proteomes" id="UP000184212">
    <property type="component" value="Unassembled WGS sequence"/>
</dbReference>
<dbReference type="InterPro" id="IPR013780">
    <property type="entry name" value="Glyco_hydro_b"/>
</dbReference>
<dbReference type="SUPFAM" id="SSF53335">
    <property type="entry name" value="S-adenosyl-L-methionine-dependent methyltransferases"/>
    <property type="match status" value="1"/>
</dbReference>
<evidence type="ECO:0000256" key="1">
    <source>
        <dbReference type="ARBA" id="ARBA00022603"/>
    </source>
</evidence>
<dbReference type="EMBL" id="FQWQ01000002">
    <property type="protein sequence ID" value="SHH30521.1"/>
    <property type="molecule type" value="Genomic_DNA"/>
</dbReference>
<keyword evidence="2 5" id="KW-0808">Transferase</keyword>
<dbReference type="OrthoDB" id="9805492at2"/>
<dbReference type="Gene3D" id="3.40.50.150">
    <property type="entry name" value="Vaccinia Virus protein VP39"/>
    <property type="match status" value="1"/>
</dbReference>
<evidence type="ECO:0000313" key="5">
    <source>
        <dbReference type="EMBL" id="SHH30521.1"/>
    </source>
</evidence>
<dbReference type="STRING" id="947013.SAMN04488109_3615"/>
<feature type="domain" description="S-adenosylmethionine-dependent methyltransferase" evidence="4">
    <location>
        <begin position="42"/>
        <end position="216"/>
    </location>
</feature>
<dbReference type="RefSeq" id="WP_073136613.1">
    <property type="nucleotide sequence ID" value="NZ_FQWQ01000002.1"/>
</dbReference>
<protein>
    <submittedName>
        <fullName evidence="5">23S rRNA (Cytosine1962-C5)-methyltransferase</fullName>
    </submittedName>
</protein>
<dbReference type="Gene3D" id="2.60.40.1180">
    <property type="entry name" value="Golgi alpha-mannosidase II"/>
    <property type="match status" value="1"/>
</dbReference>
<dbReference type="InterPro" id="IPR029063">
    <property type="entry name" value="SAM-dependent_MTases_sf"/>
</dbReference>
<evidence type="ECO:0000256" key="2">
    <source>
        <dbReference type="ARBA" id="ARBA00022679"/>
    </source>
</evidence>
<dbReference type="PANTHER" id="PTHR43042">
    <property type="entry name" value="SAM-DEPENDENT METHYLTRANSFERASE"/>
    <property type="match status" value="1"/>
</dbReference>
<keyword evidence="6" id="KW-1185">Reference proteome</keyword>
<evidence type="ECO:0000259" key="4">
    <source>
        <dbReference type="Pfam" id="PF10672"/>
    </source>
</evidence>
<keyword evidence="3" id="KW-0949">S-adenosyl-L-methionine</keyword>
<sequence length="298" mass="34259">MKLLHPASWHDYELLDSGNFEKLERFGKYVLIRPEPQALWSRSLSDEVWKKTAHAKFVREQTDKFRFTDDVKGGWSKDPSMPESWNVQYNYNGLRLTLRLALTGFGHVGVFPEQGSNWNFIYDTLTQWQLQRPRVLNLFAYTGAASVVARSAGADVTHCDASRPGLNWASQNMQMNGLQDIRWVYEDAFKFVKREVKRGNKYNGVIMDPPPYGRGPEGEKWTLQEQLDELLSLSSALLEKKNHFHILSMYAAGLSPIVGLNVAKSHFPEMREPEYGEFFLKSAQGKDLPMGTFLRFRS</sequence>
<reference evidence="5 6" key="1">
    <citation type="submission" date="2016-11" db="EMBL/GenBank/DDBJ databases">
        <authorList>
            <person name="Jaros S."/>
            <person name="Januszkiewicz K."/>
            <person name="Wedrychowicz H."/>
        </authorList>
    </citation>
    <scope>NUCLEOTIDE SEQUENCE [LARGE SCALE GENOMIC DNA]</scope>
    <source>
        <strain evidence="5 6">DSM 24574</strain>
    </source>
</reference>
<dbReference type="AlphaFoldDB" id="A0A1M5RWH6"/>
<evidence type="ECO:0000313" key="6">
    <source>
        <dbReference type="Proteomes" id="UP000184212"/>
    </source>
</evidence>
<accession>A0A1M5RWH6</accession>
<dbReference type="GO" id="GO:0008168">
    <property type="term" value="F:methyltransferase activity"/>
    <property type="evidence" value="ECO:0007669"/>
    <property type="project" value="UniProtKB-KW"/>
</dbReference>